<dbReference type="Proteomes" id="UP001558652">
    <property type="component" value="Unassembled WGS sequence"/>
</dbReference>
<keyword evidence="4" id="KW-1185">Reference proteome</keyword>
<dbReference type="GO" id="GO:0005634">
    <property type="term" value="C:nucleus"/>
    <property type="evidence" value="ECO:0007669"/>
    <property type="project" value="UniProtKB-SubCell"/>
</dbReference>
<organism evidence="3 4">
    <name type="scientific">Ranatra chinensis</name>
    <dbReference type="NCBI Taxonomy" id="642074"/>
    <lineage>
        <taxon>Eukaryota</taxon>
        <taxon>Metazoa</taxon>
        <taxon>Ecdysozoa</taxon>
        <taxon>Arthropoda</taxon>
        <taxon>Hexapoda</taxon>
        <taxon>Insecta</taxon>
        <taxon>Pterygota</taxon>
        <taxon>Neoptera</taxon>
        <taxon>Paraneoptera</taxon>
        <taxon>Hemiptera</taxon>
        <taxon>Heteroptera</taxon>
        <taxon>Panheteroptera</taxon>
        <taxon>Nepomorpha</taxon>
        <taxon>Nepidae</taxon>
        <taxon>Ranatrinae</taxon>
        <taxon>Ranatra</taxon>
    </lineage>
</organism>
<sequence>MILVLNRNKNLAEVWELHSTGSFEDVTEILAESLRGENDNSDTAEIVISRPMQFALILDSYWHLANYKECLRWSEIWLFESLSHYRNSSDEERPQFATMIVNTLQGIVSYCLTPEKRTRLIQTLSSIICHQMEAPENSPEMPIESVAPWILLHHIIKYDEEMKMKKAGKTCHELEDEDEIPPSLKMLFQGHEYLGRRSWCCFNEGALLFHTLNTVYPVMQKLSQESESLTTISQQVDQIFYCLYGQQKKNKGRHIIDHNVLGLAMTWNRAQQVFIFTKPRSLPSYDSSGRCCISSDTEYLYAKLIKLVPDECNPNRLLDEMTKYIEGQINDVPRNSSPLPAEVEDIYYLLAHFYFRNKSWVTNKSVTFFFFIPRIRQIIFVL</sequence>
<evidence type="ECO:0000256" key="1">
    <source>
        <dbReference type="ARBA" id="ARBA00004123"/>
    </source>
</evidence>
<name>A0ABD0YLP4_9HEMI</name>
<reference evidence="3 4" key="1">
    <citation type="submission" date="2024-07" db="EMBL/GenBank/DDBJ databases">
        <title>Chromosome-level genome assembly of the water stick insect Ranatra chinensis (Heteroptera: Nepidae).</title>
        <authorList>
            <person name="Liu X."/>
        </authorList>
    </citation>
    <scope>NUCLEOTIDE SEQUENCE [LARGE SCALE GENOMIC DNA]</scope>
    <source>
        <strain evidence="3">Cailab_2021Rc</strain>
        <tissue evidence="3">Muscle</tissue>
    </source>
</reference>
<keyword evidence="2" id="KW-0539">Nucleus</keyword>
<comment type="subcellular location">
    <subcellularLocation>
        <location evidence="1">Nucleus</location>
    </subcellularLocation>
</comment>
<accession>A0ABD0YLP4</accession>
<dbReference type="PANTHER" id="PTHR15502">
    <property type="entry name" value="CALCINEURIN-BINDING PROTEIN CABIN 1-RELATED"/>
    <property type="match status" value="1"/>
</dbReference>
<comment type="caution">
    <text evidence="3">The sequence shown here is derived from an EMBL/GenBank/DDBJ whole genome shotgun (WGS) entry which is preliminary data.</text>
</comment>
<evidence type="ECO:0000313" key="4">
    <source>
        <dbReference type="Proteomes" id="UP001558652"/>
    </source>
</evidence>
<proteinExistence type="predicted"/>
<gene>
    <name evidence="3" type="ORF">AAG570_010109</name>
</gene>
<dbReference type="AlphaFoldDB" id="A0ABD0YLP4"/>
<dbReference type="EMBL" id="JBFDAA010000005">
    <property type="protein sequence ID" value="KAL1132152.1"/>
    <property type="molecule type" value="Genomic_DNA"/>
</dbReference>
<evidence type="ECO:0000313" key="3">
    <source>
        <dbReference type="EMBL" id="KAL1132152.1"/>
    </source>
</evidence>
<evidence type="ECO:0000256" key="2">
    <source>
        <dbReference type="ARBA" id="ARBA00023242"/>
    </source>
</evidence>
<dbReference type="PANTHER" id="PTHR15502:SF7">
    <property type="entry name" value="CALCINEURIN-BINDING PROTEIN CABIN-1"/>
    <property type="match status" value="1"/>
</dbReference>
<dbReference type="InterPro" id="IPR033053">
    <property type="entry name" value="Hir3/CABIN1"/>
</dbReference>
<protein>
    <submittedName>
        <fullName evidence="3">Uncharacterized protein</fullName>
    </submittedName>
</protein>